<dbReference type="EMBL" id="JAPFFF010000060">
    <property type="protein sequence ID" value="KAK8837265.1"/>
    <property type="molecule type" value="Genomic_DNA"/>
</dbReference>
<reference evidence="1 2" key="1">
    <citation type="submission" date="2024-04" db="EMBL/GenBank/DDBJ databases">
        <title>Tritrichomonas musculus Genome.</title>
        <authorList>
            <person name="Alves-Ferreira E."/>
            <person name="Grigg M."/>
            <person name="Lorenzi H."/>
            <person name="Galac M."/>
        </authorList>
    </citation>
    <scope>NUCLEOTIDE SEQUENCE [LARGE SCALE GENOMIC DNA]</scope>
    <source>
        <strain evidence="1 2">EAF2021</strain>
    </source>
</reference>
<proteinExistence type="predicted"/>
<dbReference type="Proteomes" id="UP001470230">
    <property type="component" value="Unassembled WGS sequence"/>
</dbReference>
<sequence length="94" mass="11027">MHPSKEGRILVIFEYSDIYEVVILFYDLTGKRHFIRILHHSQIALLDEIYGGKAVQIAKFDADAYEYSFPIASKLWLAEDPENHLYIKQVKLNE</sequence>
<accession>A0ABR2GTL4</accession>
<comment type="caution">
    <text evidence="1">The sequence shown here is derived from an EMBL/GenBank/DDBJ whole genome shotgun (WGS) entry which is preliminary data.</text>
</comment>
<evidence type="ECO:0000313" key="1">
    <source>
        <dbReference type="EMBL" id="KAK8837265.1"/>
    </source>
</evidence>
<protein>
    <submittedName>
        <fullName evidence="1">Uncharacterized protein</fullName>
    </submittedName>
</protein>
<gene>
    <name evidence="1" type="ORF">M9Y10_036695</name>
</gene>
<evidence type="ECO:0000313" key="2">
    <source>
        <dbReference type="Proteomes" id="UP001470230"/>
    </source>
</evidence>
<organism evidence="1 2">
    <name type="scientific">Tritrichomonas musculus</name>
    <dbReference type="NCBI Taxonomy" id="1915356"/>
    <lineage>
        <taxon>Eukaryota</taxon>
        <taxon>Metamonada</taxon>
        <taxon>Parabasalia</taxon>
        <taxon>Tritrichomonadida</taxon>
        <taxon>Tritrichomonadidae</taxon>
        <taxon>Tritrichomonas</taxon>
    </lineage>
</organism>
<name>A0ABR2GTL4_9EUKA</name>
<keyword evidence="2" id="KW-1185">Reference proteome</keyword>